<gene>
    <name evidence="2" type="ORF">NCTC4824_03581</name>
</gene>
<dbReference type="InterPro" id="IPR029052">
    <property type="entry name" value="Metallo-depent_PP-like"/>
</dbReference>
<sequence length="305" mass="34676">MDSRLKFRDDGTFKIVQLTDLHIGTNDGNEADARTFKLISEIIQKEMPDLIAITGDLIWSEADGAGQSYRRVLDHISQWDIPFAIVYGNHDSEANITREELHEIQEGYQHSLSKVGPQEIHGVGNYSLAIQSNDGKETEALLYFLDSGDYAPKHIGTYEWIHSNQVSWFVSESHKYAKLPALAFFHMPLPEYNEVWKRGKVSGNKLEQVCCPVINSGLFTAMLETGNIMGTFVGHDHDNDYCGELHGISLCYGRITGYNVYGELERGARVIQLYEGEHRFESWLLLDNGERTSHYIHNHQVEEPN</sequence>
<dbReference type="PIRSF" id="PIRSF030250">
    <property type="entry name" value="Ptase_At2g46880"/>
    <property type="match status" value="1"/>
</dbReference>
<dbReference type="InterPro" id="IPR011230">
    <property type="entry name" value="PAP14/16/28/29"/>
</dbReference>
<dbReference type="GO" id="GO:0005737">
    <property type="term" value="C:cytoplasm"/>
    <property type="evidence" value="ECO:0007669"/>
    <property type="project" value="TreeGrafter"/>
</dbReference>
<proteinExistence type="predicted"/>
<evidence type="ECO:0000259" key="1">
    <source>
        <dbReference type="Pfam" id="PF00149"/>
    </source>
</evidence>
<evidence type="ECO:0000313" key="2">
    <source>
        <dbReference type="EMBL" id="SQI62079.1"/>
    </source>
</evidence>
<dbReference type="EMBL" id="LS483476">
    <property type="protein sequence ID" value="SQI62079.1"/>
    <property type="molecule type" value="Genomic_DNA"/>
</dbReference>
<dbReference type="KEGG" id="blen:NCTC4824_03581"/>
<dbReference type="CDD" id="cd07383">
    <property type="entry name" value="MPP_Dcr2"/>
    <property type="match status" value="1"/>
</dbReference>
<dbReference type="RefSeq" id="WP_066141441.1">
    <property type="nucleotide sequence ID" value="NZ_CBCSGM010000003.1"/>
</dbReference>
<organism evidence="2 3">
    <name type="scientific">Lederbergia lenta</name>
    <name type="common">Bacillus lentus</name>
    <dbReference type="NCBI Taxonomy" id="1467"/>
    <lineage>
        <taxon>Bacteria</taxon>
        <taxon>Bacillati</taxon>
        <taxon>Bacillota</taxon>
        <taxon>Bacilli</taxon>
        <taxon>Bacillales</taxon>
        <taxon>Bacillaceae</taxon>
        <taxon>Lederbergia</taxon>
    </lineage>
</organism>
<keyword evidence="3" id="KW-1185">Reference proteome</keyword>
<dbReference type="Proteomes" id="UP000249134">
    <property type="component" value="Chromosome 1"/>
</dbReference>
<accession>A0A2X4WGW2</accession>
<dbReference type="PANTHER" id="PTHR32440:SF11">
    <property type="entry name" value="METALLOPHOSPHOESTERASE DOMAIN-CONTAINING PROTEIN"/>
    <property type="match status" value="1"/>
</dbReference>
<dbReference type="PANTHER" id="PTHR32440">
    <property type="entry name" value="PHOSPHATASE DCR2-RELATED-RELATED"/>
    <property type="match status" value="1"/>
</dbReference>
<dbReference type="Pfam" id="PF00149">
    <property type="entry name" value="Metallophos"/>
    <property type="match status" value="1"/>
</dbReference>
<dbReference type="AlphaFoldDB" id="A0A2X4WGW2"/>
<protein>
    <submittedName>
        <fullName evidence="2">Calcineurin-like phosphoesterase</fullName>
    </submittedName>
</protein>
<reference evidence="2 3" key="1">
    <citation type="submission" date="2018-06" db="EMBL/GenBank/DDBJ databases">
        <authorList>
            <consortium name="Pathogen Informatics"/>
            <person name="Doyle S."/>
        </authorList>
    </citation>
    <scope>NUCLEOTIDE SEQUENCE [LARGE SCALE GENOMIC DNA]</scope>
    <source>
        <strain evidence="2 3">NCTC4824</strain>
    </source>
</reference>
<dbReference type="InterPro" id="IPR004843">
    <property type="entry name" value="Calcineurin-like_PHP"/>
</dbReference>
<evidence type="ECO:0000313" key="3">
    <source>
        <dbReference type="Proteomes" id="UP000249134"/>
    </source>
</evidence>
<dbReference type="GO" id="GO:0016788">
    <property type="term" value="F:hydrolase activity, acting on ester bonds"/>
    <property type="evidence" value="ECO:0007669"/>
    <property type="project" value="TreeGrafter"/>
</dbReference>
<dbReference type="SUPFAM" id="SSF56300">
    <property type="entry name" value="Metallo-dependent phosphatases"/>
    <property type="match status" value="1"/>
</dbReference>
<dbReference type="Gene3D" id="3.60.21.10">
    <property type="match status" value="1"/>
</dbReference>
<feature type="domain" description="Calcineurin-like phosphoesterase" evidence="1">
    <location>
        <begin position="13"/>
        <end position="237"/>
    </location>
</feature>
<dbReference type="STRING" id="1348624.GCA_001591545_02201"/>
<name>A0A2X4WGW2_LEDLE</name>